<gene>
    <name evidence="1" type="ORF">GPA24_12295</name>
</gene>
<dbReference type="InterPro" id="IPR011051">
    <property type="entry name" value="RmlC_Cupin_sf"/>
</dbReference>
<evidence type="ECO:0000313" key="2">
    <source>
        <dbReference type="Proteomes" id="UP000633943"/>
    </source>
</evidence>
<protein>
    <submittedName>
        <fullName evidence="1">Cupin</fullName>
    </submittedName>
</protein>
<accession>A0ABX1NWC8</accession>
<sequence>MAIAHAASGELIDITPLGERVRDTVSTTLIRAEHFEVFRLVLPAGKSTQEHRAVGLITIQCLEGVVELDAHGQAQTLTPGTLVYLADAEPHAVTAIEDASLLITMLLHRA</sequence>
<evidence type="ECO:0000313" key="1">
    <source>
        <dbReference type="EMBL" id="NMG16311.1"/>
    </source>
</evidence>
<reference evidence="1 2" key="1">
    <citation type="submission" date="2019-12" db="EMBL/GenBank/DDBJ databases">
        <title>Comparative genomics gives insights into the taxonomy of the Azoarcus-Aromatoleum group and reveals separate origins of nif in the plant-associated Azoarcus and non-plant-associated Aromatoleum sub-groups.</title>
        <authorList>
            <person name="Lafos M."/>
            <person name="Maluk M."/>
            <person name="Batista M."/>
            <person name="Junghare M."/>
            <person name="Carmona M."/>
            <person name="Faoro H."/>
            <person name="Cruz L.M."/>
            <person name="Battistoni F."/>
            <person name="De Souza E."/>
            <person name="Pedrosa F."/>
            <person name="Chen W.-M."/>
            <person name="Poole P.S."/>
            <person name="Dixon R.A."/>
            <person name="James E.K."/>
        </authorList>
    </citation>
    <scope>NUCLEOTIDE SEQUENCE [LARGE SCALE GENOMIC DNA]</scope>
    <source>
        <strain evidence="1 2">PbN1</strain>
    </source>
</reference>
<dbReference type="CDD" id="cd02230">
    <property type="entry name" value="cupin_HP0902-like"/>
    <property type="match status" value="1"/>
</dbReference>
<dbReference type="Gene3D" id="2.60.120.10">
    <property type="entry name" value="Jelly Rolls"/>
    <property type="match status" value="1"/>
</dbReference>
<name>A0ABX1NWC8_9RHOO</name>
<dbReference type="InterPro" id="IPR014710">
    <property type="entry name" value="RmlC-like_jellyroll"/>
</dbReference>
<keyword evidence="2" id="KW-1185">Reference proteome</keyword>
<dbReference type="EMBL" id="WTVP01000032">
    <property type="protein sequence ID" value="NMG16311.1"/>
    <property type="molecule type" value="Genomic_DNA"/>
</dbReference>
<organism evidence="1 2">
    <name type="scientific">Aromatoleum bremense</name>
    <dbReference type="NCBI Taxonomy" id="76115"/>
    <lineage>
        <taxon>Bacteria</taxon>
        <taxon>Pseudomonadati</taxon>
        <taxon>Pseudomonadota</taxon>
        <taxon>Betaproteobacteria</taxon>
        <taxon>Rhodocyclales</taxon>
        <taxon>Rhodocyclaceae</taxon>
        <taxon>Aromatoleum</taxon>
    </lineage>
</organism>
<proteinExistence type="predicted"/>
<comment type="caution">
    <text evidence="1">The sequence shown here is derived from an EMBL/GenBank/DDBJ whole genome shotgun (WGS) entry which is preliminary data.</text>
</comment>
<dbReference type="SUPFAM" id="SSF51182">
    <property type="entry name" value="RmlC-like cupins"/>
    <property type="match status" value="1"/>
</dbReference>
<dbReference type="RefSeq" id="WP_169202896.1">
    <property type="nucleotide sequence ID" value="NZ_CP059467.1"/>
</dbReference>
<dbReference type="Proteomes" id="UP000633943">
    <property type="component" value="Unassembled WGS sequence"/>
</dbReference>